<proteinExistence type="predicted"/>
<reference evidence="2" key="1">
    <citation type="journal article" date="2017" name="Nat. Commun.">
        <title>The asparagus genome sheds light on the origin and evolution of a young Y chromosome.</title>
        <authorList>
            <person name="Harkess A."/>
            <person name="Zhou J."/>
            <person name="Xu C."/>
            <person name="Bowers J.E."/>
            <person name="Van der Hulst R."/>
            <person name="Ayyampalayam S."/>
            <person name="Mercati F."/>
            <person name="Riccardi P."/>
            <person name="McKain M.R."/>
            <person name="Kakrana A."/>
            <person name="Tang H."/>
            <person name="Ray J."/>
            <person name="Groenendijk J."/>
            <person name="Arikit S."/>
            <person name="Mathioni S.M."/>
            <person name="Nakano M."/>
            <person name="Shan H."/>
            <person name="Telgmann-Rauber A."/>
            <person name="Kanno A."/>
            <person name="Yue Z."/>
            <person name="Chen H."/>
            <person name="Li W."/>
            <person name="Chen Y."/>
            <person name="Xu X."/>
            <person name="Zhang Y."/>
            <person name="Luo S."/>
            <person name="Chen H."/>
            <person name="Gao J."/>
            <person name="Mao Z."/>
            <person name="Pires J.C."/>
            <person name="Luo M."/>
            <person name="Kudrna D."/>
            <person name="Wing R.A."/>
            <person name="Meyers B.C."/>
            <person name="Yi K."/>
            <person name="Kong H."/>
            <person name="Lavrijsen P."/>
            <person name="Sunseri F."/>
            <person name="Falavigna A."/>
            <person name="Ye Y."/>
            <person name="Leebens-Mack J.H."/>
            <person name="Chen G."/>
        </authorList>
    </citation>
    <scope>NUCLEOTIDE SEQUENCE [LARGE SCALE GENOMIC DNA]</scope>
    <source>
        <strain evidence="2">cv. DH0086</strain>
    </source>
</reference>
<name>A0A5P1E0W8_ASPOF</name>
<evidence type="ECO:0000313" key="2">
    <source>
        <dbReference type="Proteomes" id="UP000243459"/>
    </source>
</evidence>
<dbReference type="AlphaFoldDB" id="A0A5P1E0W8"/>
<sequence length="199" mass="20581">MNVVVTPGPSSRSLPRLALGPLGPGWAARLHRASRTSPAYSVLFGAGRPAAEPLCFAVRRVPGNWRPQSPLSPPDAHTSPLLSSVPISLSGSTLRPPHASLLGQDPSITSVAPPTCLFSLPDLLTNSRPPSPSASSCAPSGPSQSRWPACSAAAVLHPHSLSLPPSPSPLRPRVPRGPPSPALLTNLNMVLFLLALPEG</sequence>
<protein>
    <submittedName>
        <fullName evidence="1">Uncharacterized protein</fullName>
    </submittedName>
</protein>
<keyword evidence="2" id="KW-1185">Reference proteome</keyword>
<organism evidence="1 2">
    <name type="scientific">Asparagus officinalis</name>
    <name type="common">Garden asparagus</name>
    <dbReference type="NCBI Taxonomy" id="4686"/>
    <lineage>
        <taxon>Eukaryota</taxon>
        <taxon>Viridiplantae</taxon>
        <taxon>Streptophyta</taxon>
        <taxon>Embryophyta</taxon>
        <taxon>Tracheophyta</taxon>
        <taxon>Spermatophyta</taxon>
        <taxon>Magnoliopsida</taxon>
        <taxon>Liliopsida</taxon>
        <taxon>Asparagales</taxon>
        <taxon>Asparagaceae</taxon>
        <taxon>Asparagoideae</taxon>
        <taxon>Asparagus</taxon>
    </lineage>
</organism>
<dbReference type="Gramene" id="ONK56240">
    <property type="protein sequence ID" value="ONK56240"/>
    <property type="gene ID" value="A4U43_C10F5560"/>
</dbReference>
<dbReference type="EMBL" id="CM007390">
    <property type="protein sequence ID" value="ONK56240.1"/>
    <property type="molecule type" value="Genomic_DNA"/>
</dbReference>
<evidence type="ECO:0000313" key="1">
    <source>
        <dbReference type="EMBL" id="ONK56240.1"/>
    </source>
</evidence>
<gene>
    <name evidence="1" type="ORF">A4U43_C10F5560</name>
</gene>
<dbReference type="Proteomes" id="UP000243459">
    <property type="component" value="Chromosome 10"/>
</dbReference>
<accession>A0A5P1E0W8</accession>